<dbReference type="PROSITE" id="PS50004">
    <property type="entry name" value="C2"/>
    <property type="match status" value="1"/>
</dbReference>
<name>A0AAD7ICI8_9AGAR</name>
<dbReference type="Gene3D" id="2.60.40.150">
    <property type="entry name" value="C2 domain"/>
    <property type="match status" value="1"/>
</dbReference>
<sequence length="187" mass="20612">MSDSVVKLCSKRIQFHIDGATSLPLPKRSQKAPITYVSVKIADMKDRLKTSVAKGQVNPIWQQNLTPTRINETSEVTFEVKRRSIWPKLSASPLAMTDPYPLSTLLKMQGGNTFGTNIELPLHAVINTTPSVPTIGCLSVNVRELTSIETARLSCEMADRMARDVQKIEGPDGVQHLETAMPEIVSI</sequence>
<dbReference type="Pfam" id="PF00168">
    <property type="entry name" value="C2"/>
    <property type="match status" value="1"/>
</dbReference>
<dbReference type="InterPro" id="IPR035892">
    <property type="entry name" value="C2_domain_sf"/>
</dbReference>
<dbReference type="AlphaFoldDB" id="A0AAD7ICI8"/>
<evidence type="ECO:0000259" key="1">
    <source>
        <dbReference type="PROSITE" id="PS50004"/>
    </source>
</evidence>
<comment type="caution">
    <text evidence="2">The sequence shown here is derived from an EMBL/GenBank/DDBJ whole genome shotgun (WGS) entry which is preliminary data.</text>
</comment>
<gene>
    <name evidence="2" type="ORF">DFH07DRAFT_839644</name>
</gene>
<dbReference type="Proteomes" id="UP001215280">
    <property type="component" value="Unassembled WGS sequence"/>
</dbReference>
<keyword evidence="3" id="KW-1185">Reference proteome</keyword>
<proteinExistence type="predicted"/>
<evidence type="ECO:0000313" key="3">
    <source>
        <dbReference type="Proteomes" id="UP001215280"/>
    </source>
</evidence>
<protein>
    <recommendedName>
        <fullName evidence="1">C2 domain-containing protein</fullName>
    </recommendedName>
</protein>
<dbReference type="EMBL" id="JARJLG010000129">
    <property type="protein sequence ID" value="KAJ7740017.1"/>
    <property type="molecule type" value="Genomic_DNA"/>
</dbReference>
<dbReference type="SUPFAM" id="SSF49562">
    <property type="entry name" value="C2 domain (Calcium/lipid-binding domain, CaLB)"/>
    <property type="match status" value="1"/>
</dbReference>
<evidence type="ECO:0000313" key="2">
    <source>
        <dbReference type="EMBL" id="KAJ7740017.1"/>
    </source>
</evidence>
<reference evidence="2" key="1">
    <citation type="submission" date="2023-03" db="EMBL/GenBank/DDBJ databases">
        <title>Massive genome expansion in bonnet fungi (Mycena s.s.) driven by repeated elements and novel gene families across ecological guilds.</title>
        <authorList>
            <consortium name="Lawrence Berkeley National Laboratory"/>
            <person name="Harder C.B."/>
            <person name="Miyauchi S."/>
            <person name="Viragh M."/>
            <person name="Kuo A."/>
            <person name="Thoen E."/>
            <person name="Andreopoulos B."/>
            <person name="Lu D."/>
            <person name="Skrede I."/>
            <person name="Drula E."/>
            <person name="Henrissat B."/>
            <person name="Morin E."/>
            <person name="Kohler A."/>
            <person name="Barry K."/>
            <person name="LaButti K."/>
            <person name="Morin E."/>
            <person name="Salamov A."/>
            <person name="Lipzen A."/>
            <person name="Mereny Z."/>
            <person name="Hegedus B."/>
            <person name="Baldrian P."/>
            <person name="Stursova M."/>
            <person name="Weitz H."/>
            <person name="Taylor A."/>
            <person name="Grigoriev I.V."/>
            <person name="Nagy L.G."/>
            <person name="Martin F."/>
            <person name="Kauserud H."/>
        </authorList>
    </citation>
    <scope>NUCLEOTIDE SEQUENCE</scope>
    <source>
        <strain evidence="2">CBHHK188m</strain>
    </source>
</reference>
<dbReference type="InterPro" id="IPR000008">
    <property type="entry name" value="C2_dom"/>
</dbReference>
<feature type="domain" description="C2" evidence="1">
    <location>
        <begin position="1"/>
        <end position="115"/>
    </location>
</feature>
<accession>A0AAD7ICI8</accession>
<organism evidence="2 3">
    <name type="scientific">Mycena maculata</name>
    <dbReference type="NCBI Taxonomy" id="230809"/>
    <lineage>
        <taxon>Eukaryota</taxon>
        <taxon>Fungi</taxon>
        <taxon>Dikarya</taxon>
        <taxon>Basidiomycota</taxon>
        <taxon>Agaricomycotina</taxon>
        <taxon>Agaricomycetes</taxon>
        <taxon>Agaricomycetidae</taxon>
        <taxon>Agaricales</taxon>
        <taxon>Marasmiineae</taxon>
        <taxon>Mycenaceae</taxon>
        <taxon>Mycena</taxon>
    </lineage>
</organism>